<dbReference type="OrthoDB" id="3196590at2759"/>
<dbReference type="EMBL" id="KV419444">
    <property type="protein sequence ID" value="KZS87814.1"/>
    <property type="molecule type" value="Genomic_DNA"/>
</dbReference>
<reference evidence="1 2" key="1">
    <citation type="journal article" date="2016" name="Mol. Biol. Evol.">
        <title>Comparative Genomics of Early-Diverging Mushroom-Forming Fungi Provides Insights into the Origins of Lignocellulose Decay Capabilities.</title>
        <authorList>
            <person name="Nagy L.G."/>
            <person name="Riley R."/>
            <person name="Tritt A."/>
            <person name="Adam C."/>
            <person name="Daum C."/>
            <person name="Floudas D."/>
            <person name="Sun H."/>
            <person name="Yadav J.S."/>
            <person name="Pangilinan J."/>
            <person name="Larsson K.H."/>
            <person name="Matsuura K."/>
            <person name="Barry K."/>
            <person name="Labutti K."/>
            <person name="Kuo R."/>
            <person name="Ohm R.A."/>
            <person name="Bhattacharya S.S."/>
            <person name="Shirouzu T."/>
            <person name="Yoshinaga Y."/>
            <person name="Martin F.M."/>
            <person name="Grigoriev I.V."/>
            <person name="Hibbett D.S."/>
        </authorList>
    </citation>
    <scope>NUCLEOTIDE SEQUENCE [LARGE SCALE GENOMIC DNA]</scope>
    <source>
        <strain evidence="1 2">HHB9708</strain>
    </source>
</reference>
<sequence length="159" mass="18241">MQFEVDIPQSVHLPLQIYPMSDTSDENQVTVPRHLLLFQKLGASLRDDPTSVIVQLSDWLSDPMSPRLWVPFAYSMRGLAYEELNNIKMAKHDYTAGMLAYEELSRDLGPKVASRMTNNVTFMEARKRALPEVPPTPKIEPRLGPMYVIIDDERPGRLW</sequence>
<dbReference type="AlphaFoldDB" id="A0A164NL78"/>
<evidence type="ECO:0000313" key="1">
    <source>
        <dbReference type="EMBL" id="KZS87814.1"/>
    </source>
</evidence>
<proteinExistence type="predicted"/>
<name>A0A164NL78_9AGAM</name>
<accession>A0A164NL78</accession>
<evidence type="ECO:0000313" key="2">
    <source>
        <dbReference type="Proteomes" id="UP000076722"/>
    </source>
</evidence>
<keyword evidence="2" id="KW-1185">Reference proteome</keyword>
<dbReference type="Proteomes" id="UP000076722">
    <property type="component" value="Unassembled WGS sequence"/>
</dbReference>
<gene>
    <name evidence="1" type="ORF">SISNIDRAFT_498306</name>
</gene>
<protein>
    <submittedName>
        <fullName evidence="1">Uncharacterized protein</fullName>
    </submittedName>
</protein>
<organism evidence="1 2">
    <name type="scientific">Sistotremastrum niveocremeum HHB9708</name>
    <dbReference type="NCBI Taxonomy" id="1314777"/>
    <lineage>
        <taxon>Eukaryota</taxon>
        <taxon>Fungi</taxon>
        <taxon>Dikarya</taxon>
        <taxon>Basidiomycota</taxon>
        <taxon>Agaricomycotina</taxon>
        <taxon>Agaricomycetes</taxon>
        <taxon>Sistotremastrales</taxon>
        <taxon>Sistotremastraceae</taxon>
        <taxon>Sertulicium</taxon>
        <taxon>Sertulicium niveocremeum</taxon>
    </lineage>
</organism>